<dbReference type="AlphaFoldDB" id="A0AAE0ZKY8"/>
<organism evidence="1 2">
    <name type="scientific">Elysia crispata</name>
    <name type="common">lettuce slug</name>
    <dbReference type="NCBI Taxonomy" id="231223"/>
    <lineage>
        <taxon>Eukaryota</taxon>
        <taxon>Metazoa</taxon>
        <taxon>Spiralia</taxon>
        <taxon>Lophotrochozoa</taxon>
        <taxon>Mollusca</taxon>
        <taxon>Gastropoda</taxon>
        <taxon>Heterobranchia</taxon>
        <taxon>Euthyneura</taxon>
        <taxon>Panpulmonata</taxon>
        <taxon>Sacoglossa</taxon>
        <taxon>Placobranchoidea</taxon>
        <taxon>Plakobranchidae</taxon>
        <taxon>Elysia</taxon>
    </lineage>
</organism>
<name>A0AAE0ZKY8_9GAST</name>
<comment type="caution">
    <text evidence="1">The sequence shown here is derived from an EMBL/GenBank/DDBJ whole genome shotgun (WGS) entry which is preliminary data.</text>
</comment>
<protein>
    <submittedName>
        <fullName evidence="1">Uncharacterized protein</fullName>
    </submittedName>
</protein>
<proteinExistence type="predicted"/>
<gene>
    <name evidence="1" type="ORF">RRG08_034131</name>
</gene>
<evidence type="ECO:0000313" key="2">
    <source>
        <dbReference type="Proteomes" id="UP001283361"/>
    </source>
</evidence>
<accession>A0AAE0ZKY8</accession>
<dbReference type="Proteomes" id="UP001283361">
    <property type="component" value="Unassembled WGS sequence"/>
</dbReference>
<reference evidence="1" key="1">
    <citation type="journal article" date="2023" name="G3 (Bethesda)">
        <title>A reference genome for the long-term kleptoplast-retaining sea slug Elysia crispata morphotype clarki.</title>
        <authorList>
            <person name="Eastman K.E."/>
            <person name="Pendleton A.L."/>
            <person name="Shaikh M.A."/>
            <person name="Suttiyut T."/>
            <person name="Ogas R."/>
            <person name="Tomko P."/>
            <person name="Gavelis G."/>
            <person name="Widhalm J.R."/>
            <person name="Wisecaver J.H."/>
        </authorList>
    </citation>
    <scope>NUCLEOTIDE SEQUENCE</scope>
    <source>
        <strain evidence="1">ECLA1</strain>
    </source>
</reference>
<dbReference type="EMBL" id="JAWDGP010003771">
    <property type="protein sequence ID" value="KAK3771115.1"/>
    <property type="molecule type" value="Genomic_DNA"/>
</dbReference>
<evidence type="ECO:0000313" key="1">
    <source>
        <dbReference type="EMBL" id="KAK3771115.1"/>
    </source>
</evidence>
<keyword evidence="2" id="KW-1185">Reference proteome</keyword>
<sequence>MMKSNRNNLQFMDNSKRIVNSQGTPSAVSLCATSCRPKNTTTALGKKLSVCCSHLCSRPFSTELPWETRY</sequence>